<dbReference type="PRINTS" id="PR01021">
    <property type="entry name" value="OMPADOMAIN"/>
</dbReference>
<evidence type="ECO:0000256" key="3">
    <source>
        <dbReference type="ARBA" id="ARBA00023136"/>
    </source>
</evidence>
<evidence type="ECO:0000259" key="6">
    <source>
        <dbReference type="PROSITE" id="PS51123"/>
    </source>
</evidence>
<keyword evidence="2" id="KW-0732">Signal</keyword>
<dbReference type="InterPro" id="IPR006690">
    <property type="entry name" value="OMPA-like_CS"/>
</dbReference>
<dbReference type="GO" id="GO:0009279">
    <property type="term" value="C:cell outer membrane"/>
    <property type="evidence" value="ECO:0007669"/>
    <property type="project" value="UniProtKB-SubCell"/>
</dbReference>
<evidence type="ECO:0000313" key="8">
    <source>
        <dbReference type="Proteomes" id="UP000190683"/>
    </source>
</evidence>
<dbReference type="InterPro" id="IPR007450">
    <property type="entry name" value="BamE_dom"/>
</dbReference>
<dbReference type="Proteomes" id="UP000190683">
    <property type="component" value="Unassembled WGS sequence"/>
</dbReference>
<dbReference type="InterPro" id="IPR037873">
    <property type="entry name" value="BamE-like"/>
</dbReference>
<comment type="caution">
    <text evidence="7">The sequence shown here is derived from an EMBL/GenBank/DDBJ whole genome shotgun (WGS) entry which is preliminary data.</text>
</comment>
<accession>A0A1T0CN72</accession>
<organism evidence="7 8">
    <name type="scientific">Moraxella porci DSM 25326</name>
    <dbReference type="NCBI Taxonomy" id="573983"/>
    <lineage>
        <taxon>Bacteria</taxon>
        <taxon>Pseudomonadati</taxon>
        <taxon>Pseudomonadota</taxon>
        <taxon>Gammaproteobacteria</taxon>
        <taxon>Moraxellales</taxon>
        <taxon>Moraxellaceae</taxon>
        <taxon>Moraxella</taxon>
    </lineage>
</organism>
<evidence type="ECO:0000313" key="7">
    <source>
        <dbReference type="EMBL" id="OOS23774.1"/>
    </source>
</evidence>
<dbReference type="EMBL" id="MUYV01000012">
    <property type="protein sequence ID" value="OOS23774.1"/>
    <property type="molecule type" value="Genomic_DNA"/>
</dbReference>
<dbReference type="SUPFAM" id="SSF103088">
    <property type="entry name" value="OmpA-like"/>
    <property type="match status" value="1"/>
</dbReference>
<dbReference type="InterPro" id="IPR006665">
    <property type="entry name" value="OmpA-like"/>
</dbReference>
<name>A0A1T0CN72_9GAMM</name>
<dbReference type="Gene3D" id="3.30.1330.60">
    <property type="entry name" value="OmpA-like domain"/>
    <property type="match status" value="1"/>
</dbReference>
<dbReference type="PANTHER" id="PTHR30329:SF21">
    <property type="entry name" value="LIPOPROTEIN YIAD-RELATED"/>
    <property type="match status" value="1"/>
</dbReference>
<dbReference type="STRING" id="573983.B0681_09100"/>
<sequence>MKKLQGLSILAASVLAITGCMGTKQVSQNISNQGTIAAEDIYFPELNKAWQKDGQFPNRENLSKIRPGVAKDELYQLIGRPHFNESNRAREWDYILKFYQADDSVKVCQYKVIFDENFRGQEFYWLPADCAQYAKPPVAGQTIIVNQPAPAPLAPIAQERINLAADALFKFDKWKTEDMLPAGRASLDELAIKLLEWEKRGDSRVSLVGHTDRLGSDEYNMGLSQRRAETVRTYLISRGVNAATLTAAGAGELQPLPEVVCSDAMPRDQLIKCLQPNRRVTVDVAVYARTAEGMQEIQQGRDYQNFNQGQ</sequence>
<keyword evidence="8" id="KW-1185">Reference proteome</keyword>
<dbReference type="PROSITE" id="PS51257">
    <property type="entry name" value="PROKAR_LIPOPROTEIN"/>
    <property type="match status" value="1"/>
</dbReference>
<dbReference type="Pfam" id="PF04355">
    <property type="entry name" value="BamE"/>
    <property type="match status" value="1"/>
</dbReference>
<dbReference type="AlphaFoldDB" id="A0A1T0CN72"/>
<dbReference type="Gene3D" id="3.30.1450.10">
    <property type="match status" value="1"/>
</dbReference>
<keyword evidence="4" id="KW-0998">Cell outer membrane</keyword>
<evidence type="ECO:0000256" key="4">
    <source>
        <dbReference type="ARBA" id="ARBA00023237"/>
    </source>
</evidence>
<dbReference type="PROSITE" id="PS01068">
    <property type="entry name" value="OMPA_1"/>
    <property type="match status" value="1"/>
</dbReference>
<feature type="domain" description="OmpA-like" evidence="6">
    <location>
        <begin position="156"/>
        <end position="288"/>
    </location>
</feature>
<dbReference type="InterPro" id="IPR006664">
    <property type="entry name" value="OMP_bac"/>
</dbReference>
<evidence type="ECO:0000256" key="2">
    <source>
        <dbReference type="ARBA" id="ARBA00022729"/>
    </source>
</evidence>
<proteinExistence type="predicted"/>
<dbReference type="PANTHER" id="PTHR30329">
    <property type="entry name" value="STATOR ELEMENT OF FLAGELLAR MOTOR COMPLEX"/>
    <property type="match status" value="1"/>
</dbReference>
<gene>
    <name evidence="7" type="ORF">B0681_09100</name>
</gene>
<dbReference type="InterPro" id="IPR036737">
    <property type="entry name" value="OmpA-like_sf"/>
</dbReference>
<protein>
    <recommendedName>
        <fullName evidence="6">OmpA-like domain-containing protein</fullName>
    </recommendedName>
</protein>
<dbReference type="RefSeq" id="WP_078318427.1">
    <property type="nucleotide sequence ID" value="NZ_MUYV01000012.1"/>
</dbReference>
<dbReference type="Pfam" id="PF00691">
    <property type="entry name" value="OmpA"/>
    <property type="match status" value="1"/>
</dbReference>
<reference evidence="7 8" key="1">
    <citation type="submission" date="2017-02" db="EMBL/GenBank/DDBJ databases">
        <title>Draft genome sequence of Moraxella porci CCUG 54912T type strain.</title>
        <authorList>
            <person name="Salva-Serra F."/>
            <person name="Engstrom-Jakobsson H."/>
            <person name="Thorell K."/>
            <person name="Jaen-Luchoro D."/>
            <person name="Gonzales-Siles L."/>
            <person name="Karlsson R."/>
            <person name="Yazdan S."/>
            <person name="Boulund F."/>
            <person name="Johnning A."/>
            <person name="Engstrand L."/>
            <person name="Kristiansson E."/>
            <person name="Moore E."/>
        </authorList>
    </citation>
    <scope>NUCLEOTIDE SEQUENCE [LARGE SCALE GENOMIC DNA]</scope>
    <source>
        <strain evidence="7 8">CCUG 54912</strain>
    </source>
</reference>
<evidence type="ECO:0000256" key="1">
    <source>
        <dbReference type="ARBA" id="ARBA00004442"/>
    </source>
</evidence>
<keyword evidence="3 5" id="KW-0472">Membrane</keyword>
<dbReference type="InterPro" id="IPR050330">
    <property type="entry name" value="Bact_OuterMem_StrucFunc"/>
</dbReference>
<dbReference type="PROSITE" id="PS51123">
    <property type="entry name" value="OMPA_2"/>
    <property type="match status" value="1"/>
</dbReference>
<comment type="subcellular location">
    <subcellularLocation>
        <location evidence="1">Cell outer membrane</location>
    </subcellularLocation>
</comment>
<evidence type="ECO:0000256" key="5">
    <source>
        <dbReference type="PROSITE-ProRule" id="PRU00473"/>
    </source>
</evidence>
<dbReference type="CDD" id="cd07185">
    <property type="entry name" value="OmpA_C-like"/>
    <property type="match status" value="1"/>
</dbReference>